<name>A0ABD4TBZ3_9EURY</name>
<evidence type="ECO:0000313" key="2">
    <source>
        <dbReference type="EMBL" id="MCM2465675.1"/>
    </source>
</evidence>
<dbReference type="PANTHER" id="PTHR36174">
    <property type="entry name" value="LIPID II:GLYCINE GLYCYLTRANSFERASE"/>
    <property type="match status" value="1"/>
</dbReference>
<dbReference type="SUPFAM" id="SSF55729">
    <property type="entry name" value="Acyl-CoA N-acyltransferases (Nat)"/>
    <property type="match status" value="1"/>
</dbReference>
<sequence length="349" mass="40166">MPVSLKVPFMTYSIELLSQSNAHRWEEFNCRCREGTPFHSIRWKNILEDVLKLRLRYYLILDGGKVVGICPFVKRSMKLFRGLSSIPRSEYSNILLDDTFNADHISEILSLFANKYSFLSFNTYDSALPDRIGYVNVPNEDGCNILLDLDQTPPETIWEEILSKDERYKVSRFEKGGFTVQEVGKGQDMEKFYQYYRENLSHIKGYILPFTFFERLLDSFSPDEVRVAIVTNNGVFAGGNLTLLDPARKTAYFQYLALNRDLPNKYSPSYYLSWEGINWAWENGYEKISFGREKLDNPRVRSKAKFGAEPVPIHSRVVLLSKTASLLYQLRQTVSGSREAGAPSTGRVS</sequence>
<dbReference type="InterPro" id="IPR016181">
    <property type="entry name" value="Acyl_CoA_acyltransferase"/>
</dbReference>
<dbReference type="Gene3D" id="3.40.630.30">
    <property type="match status" value="1"/>
</dbReference>
<proteinExistence type="predicted"/>
<feature type="domain" description="BioF2-like acetyltransferase" evidence="1">
    <location>
        <begin position="167"/>
        <end position="293"/>
    </location>
</feature>
<reference evidence="2 3" key="1">
    <citation type="submission" date="2018-05" db="EMBL/GenBank/DDBJ databases">
        <title>Isolation and characterization of genus Methanoculleus species and their viruses from deep sea marine sediment offshore southwestern Taiwan.</title>
        <authorList>
            <person name="Wei W.-H."/>
            <person name="Chen W.-C."/>
            <person name="Lai M.-C."/>
            <person name="Chen S.-C."/>
        </authorList>
    </citation>
    <scope>NUCLEOTIDE SEQUENCE [LARGE SCALE GENOMIC DNA]</scope>
    <source>
        <strain evidence="2 3">CWC-02</strain>
    </source>
</reference>
<keyword evidence="3" id="KW-1185">Reference proteome</keyword>
<dbReference type="Pfam" id="PF13480">
    <property type="entry name" value="Acetyltransf_6"/>
    <property type="match status" value="1"/>
</dbReference>
<dbReference type="Proteomes" id="UP001523230">
    <property type="component" value="Unassembled WGS sequence"/>
</dbReference>
<evidence type="ECO:0000259" key="1">
    <source>
        <dbReference type="Pfam" id="PF13480"/>
    </source>
</evidence>
<dbReference type="InterPro" id="IPR038740">
    <property type="entry name" value="BioF2-like_GNAT_dom"/>
</dbReference>
<comment type="caution">
    <text evidence="2">The sequence shown here is derived from an EMBL/GenBank/DDBJ whole genome shotgun (WGS) entry which is preliminary data.</text>
</comment>
<protein>
    <recommendedName>
        <fullName evidence="1">BioF2-like acetyltransferase domain-containing protein</fullName>
    </recommendedName>
</protein>
<dbReference type="InterPro" id="IPR050644">
    <property type="entry name" value="PG_Glycine_Bridge_Synth"/>
</dbReference>
<organism evidence="2 3">
    <name type="scientific">Methanoculleus oceani</name>
    <dbReference type="NCBI Taxonomy" id="2184756"/>
    <lineage>
        <taxon>Archaea</taxon>
        <taxon>Methanobacteriati</taxon>
        <taxon>Methanobacteriota</taxon>
        <taxon>Stenosarchaea group</taxon>
        <taxon>Methanomicrobia</taxon>
        <taxon>Methanomicrobiales</taxon>
        <taxon>Methanomicrobiaceae</taxon>
        <taxon>Methanoculleus</taxon>
    </lineage>
</organism>
<dbReference type="PANTHER" id="PTHR36174:SF1">
    <property type="entry name" value="LIPID II:GLYCINE GLYCYLTRANSFERASE"/>
    <property type="match status" value="1"/>
</dbReference>
<accession>A0ABD4TBZ3</accession>
<evidence type="ECO:0000313" key="3">
    <source>
        <dbReference type="Proteomes" id="UP001523230"/>
    </source>
</evidence>
<gene>
    <name evidence="2" type="ORF">DIC75_05000</name>
</gene>
<dbReference type="AlphaFoldDB" id="A0ABD4TBZ3"/>
<dbReference type="EMBL" id="QFDM01000001">
    <property type="protein sequence ID" value="MCM2465675.1"/>
    <property type="molecule type" value="Genomic_DNA"/>
</dbReference>